<dbReference type="Proteomes" id="UP000299102">
    <property type="component" value="Unassembled WGS sequence"/>
</dbReference>
<evidence type="ECO:0000313" key="1">
    <source>
        <dbReference type="EMBL" id="GBP15712.1"/>
    </source>
</evidence>
<protein>
    <submittedName>
        <fullName evidence="1">Uncharacterized protein</fullName>
    </submittedName>
</protein>
<dbReference type="AlphaFoldDB" id="A0A4C1TP15"/>
<name>A0A4C1TP15_EUMVA</name>
<proteinExistence type="predicted"/>
<sequence>MFPLSVPNNPLSTTAVIHPGMDRGGSGEVELLSRGCACHGCLLPVGYNRQRCAYSPALRAHLHGVVEAYSCPERVTADSLVSLHRRR</sequence>
<keyword evidence="2" id="KW-1185">Reference proteome</keyword>
<organism evidence="1 2">
    <name type="scientific">Eumeta variegata</name>
    <name type="common">Bagworm moth</name>
    <name type="synonym">Eumeta japonica</name>
    <dbReference type="NCBI Taxonomy" id="151549"/>
    <lineage>
        <taxon>Eukaryota</taxon>
        <taxon>Metazoa</taxon>
        <taxon>Ecdysozoa</taxon>
        <taxon>Arthropoda</taxon>
        <taxon>Hexapoda</taxon>
        <taxon>Insecta</taxon>
        <taxon>Pterygota</taxon>
        <taxon>Neoptera</taxon>
        <taxon>Endopterygota</taxon>
        <taxon>Lepidoptera</taxon>
        <taxon>Glossata</taxon>
        <taxon>Ditrysia</taxon>
        <taxon>Tineoidea</taxon>
        <taxon>Psychidae</taxon>
        <taxon>Oiketicinae</taxon>
        <taxon>Eumeta</taxon>
    </lineage>
</organism>
<dbReference type="EMBL" id="BGZK01005852">
    <property type="protein sequence ID" value="GBP15712.1"/>
    <property type="molecule type" value="Genomic_DNA"/>
</dbReference>
<gene>
    <name evidence="1" type="ORF">EVAR_91883_1</name>
</gene>
<accession>A0A4C1TP15</accession>
<evidence type="ECO:0000313" key="2">
    <source>
        <dbReference type="Proteomes" id="UP000299102"/>
    </source>
</evidence>
<comment type="caution">
    <text evidence="1">The sequence shown here is derived from an EMBL/GenBank/DDBJ whole genome shotgun (WGS) entry which is preliminary data.</text>
</comment>
<reference evidence="1 2" key="1">
    <citation type="journal article" date="2019" name="Commun. Biol.">
        <title>The bagworm genome reveals a unique fibroin gene that provides high tensile strength.</title>
        <authorList>
            <person name="Kono N."/>
            <person name="Nakamura H."/>
            <person name="Ohtoshi R."/>
            <person name="Tomita M."/>
            <person name="Numata K."/>
            <person name="Arakawa K."/>
        </authorList>
    </citation>
    <scope>NUCLEOTIDE SEQUENCE [LARGE SCALE GENOMIC DNA]</scope>
</reference>